<reference evidence="3" key="1">
    <citation type="submission" date="2020-10" db="EMBL/GenBank/DDBJ databases">
        <authorList>
            <person name="Kikuchi T."/>
        </authorList>
    </citation>
    <scope>NUCLEOTIDE SEQUENCE</scope>
    <source>
        <strain evidence="3">NKZ352</strain>
    </source>
</reference>
<keyword evidence="4" id="KW-1185">Reference proteome</keyword>
<evidence type="ECO:0000256" key="1">
    <source>
        <dbReference type="ARBA" id="ARBA00008901"/>
    </source>
</evidence>
<dbReference type="InterPro" id="IPR002602">
    <property type="entry name" value="DB"/>
</dbReference>
<comment type="caution">
    <text evidence="3">The sequence shown here is derived from an EMBL/GenBank/DDBJ whole genome shotgun (WGS) entry which is preliminary data.</text>
</comment>
<dbReference type="AlphaFoldDB" id="A0A8S1HWV6"/>
<evidence type="ECO:0000313" key="3">
    <source>
        <dbReference type="EMBL" id="CAD6199975.1"/>
    </source>
</evidence>
<organism evidence="3 4">
    <name type="scientific">Caenorhabditis auriculariae</name>
    <dbReference type="NCBI Taxonomy" id="2777116"/>
    <lineage>
        <taxon>Eukaryota</taxon>
        <taxon>Metazoa</taxon>
        <taxon>Ecdysozoa</taxon>
        <taxon>Nematoda</taxon>
        <taxon>Chromadorea</taxon>
        <taxon>Rhabditida</taxon>
        <taxon>Rhabditina</taxon>
        <taxon>Rhabditomorpha</taxon>
        <taxon>Rhabditoidea</taxon>
        <taxon>Rhabditidae</taxon>
        <taxon>Peloderinae</taxon>
        <taxon>Caenorhabditis</taxon>
    </lineage>
</organism>
<dbReference type="InterPro" id="IPR004328">
    <property type="entry name" value="BRO1_dom"/>
</dbReference>
<sequence length="666" mass="74484">MAHWFHRNPIKPTEFAKFDLKGVLTTDTCSKICGELRLRREKLVGYFSNAGNDLFEVSKEFNDYLRLLAGFLVEIGSNQTTSDGGNRNSKLIPLIRFKWGHSMLVETATELSDSWFEALNIILNMAMWLLKHAAWVAGKDEVRDSEAKECLNCLRQAAGMFSYAKETSTRLSGANEVEGSDFDPKVMEAYTLQATAEAQEVIIARAIDMKHNHLLISALSANTASIFAKAEQNVSSLSEEVFGRWSRYLQLKHHFYLAYGYAFLGEAQLSEDKCGEAVRACKQGISEYEVAKDLAAKYATASGPGTRIKPEQHLFFRRIEPLLKRHLEKAERENGFIYHQKVPEECQQLETEVSYGLAKAESFSYPPPAEVWNTSVYTAFDLSKAQMPDFSKVKKSKSKLEPVKEEKIYQTEKDPNGSTRRLTCASRRCHRPRRTTTSTLFMPMFPCSLPFILTLVYVTSTINYVTACIGLGCMGIGGCLPSPCFLGLCLQTPMLSMGCPCRIGFSCLNGGCVARAAAAKTFLEQESESSIVSKTPNDHFQTCCELLDVPVACRGMCSYEGYTSSTIQNALSSQDQCQISDVAKVTFCAARGADHTTCCTHLQIKPQCQLFCDQRPGNKSTLSLEHIECMPLFEDIKGCFLEHALTEYYEENDAMKTKDTTAMLRY</sequence>
<dbReference type="OrthoDB" id="10266451at2759"/>
<protein>
    <recommendedName>
        <fullName evidence="2">BRO1 domain-containing protein</fullName>
    </recommendedName>
</protein>
<feature type="domain" description="BRO1" evidence="2">
    <location>
        <begin position="1"/>
        <end position="451"/>
    </location>
</feature>
<dbReference type="PROSITE" id="PS51180">
    <property type="entry name" value="BRO1"/>
    <property type="match status" value="1"/>
</dbReference>
<evidence type="ECO:0000313" key="4">
    <source>
        <dbReference type="Proteomes" id="UP000835052"/>
    </source>
</evidence>
<dbReference type="InterPro" id="IPR038499">
    <property type="entry name" value="BRO1_sf"/>
</dbReference>
<name>A0A8S1HWV6_9PELO</name>
<dbReference type="EMBL" id="CAJGYM010000221">
    <property type="protein sequence ID" value="CAD6199975.1"/>
    <property type="molecule type" value="Genomic_DNA"/>
</dbReference>
<proteinExistence type="inferred from homology"/>
<comment type="similarity">
    <text evidence="1">Belongs to the BROX family.</text>
</comment>
<gene>
    <name evidence="3" type="ORF">CAUJ_LOCUS15874</name>
</gene>
<dbReference type="SMART" id="SM01041">
    <property type="entry name" value="BRO1"/>
    <property type="match status" value="1"/>
</dbReference>
<dbReference type="Gene3D" id="1.25.40.280">
    <property type="entry name" value="alix/aip1 like domains"/>
    <property type="match status" value="1"/>
</dbReference>
<dbReference type="Pfam" id="PF01682">
    <property type="entry name" value="DB"/>
    <property type="match status" value="1"/>
</dbReference>
<accession>A0A8S1HWV6</accession>
<dbReference type="Pfam" id="PF03097">
    <property type="entry name" value="BRO1"/>
    <property type="match status" value="1"/>
</dbReference>
<dbReference type="PANTHER" id="PTHR23032:SF13">
    <property type="entry name" value="BRO1 DOMAIN-CONTAINING PROTEIN BROX"/>
    <property type="match status" value="1"/>
</dbReference>
<evidence type="ECO:0000259" key="2">
    <source>
        <dbReference type="PROSITE" id="PS51180"/>
    </source>
</evidence>
<dbReference type="InterPro" id="IPR038898">
    <property type="entry name" value="BROX"/>
</dbReference>
<dbReference type="Proteomes" id="UP000835052">
    <property type="component" value="Unassembled WGS sequence"/>
</dbReference>
<dbReference type="PANTHER" id="PTHR23032">
    <property type="entry name" value="BRO1 DOMAIN-CONTAINING PROTEIN BROX"/>
    <property type="match status" value="1"/>
</dbReference>